<evidence type="ECO:0000256" key="13">
    <source>
        <dbReference type="ARBA" id="ARBA00048366"/>
    </source>
</evidence>
<reference evidence="17" key="1">
    <citation type="submission" date="2019-08" db="EMBL/GenBank/DDBJ databases">
        <title>The improved chromosome-level genome for the pearl oyster Pinctada fucata martensii using PacBio sequencing and Hi-C.</title>
        <authorList>
            <person name="Zheng Z."/>
        </authorList>
    </citation>
    <scope>NUCLEOTIDE SEQUENCE</scope>
    <source>
        <strain evidence="17">ZZ-2019</strain>
        <tissue evidence="17">Adductor muscle</tissue>
    </source>
</reference>
<evidence type="ECO:0000256" key="11">
    <source>
        <dbReference type="ARBA" id="ARBA00023128"/>
    </source>
</evidence>
<keyword evidence="8" id="KW-0963">Cytoplasm</keyword>
<dbReference type="InterPro" id="IPR006070">
    <property type="entry name" value="Sua5-like_dom"/>
</dbReference>
<keyword evidence="11" id="KW-0496">Mitochondrion</keyword>
<dbReference type="InterPro" id="IPR017945">
    <property type="entry name" value="DHBP_synth_RibB-like_a/b_dom"/>
</dbReference>
<dbReference type="GO" id="GO:0003725">
    <property type="term" value="F:double-stranded RNA binding"/>
    <property type="evidence" value="ECO:0007669"/>
    <property type="project" value="InterPro"/>
</dbReference>
<comment type="similarity">
    <text evidence="4">Belongs to the SUA5 family.</text>
</comment>
<dbReference type="Pfam" id="PF01300">
    <property type="entry name" value="Sua5_yciO_yrdC"/>
    <property type="match status" value="1"/>
</dbReference>
<evidence type="ECO:0000256" key="2">
    <source>
        <dbReference type="ARBA" id="ARBA00004202"/>
    </source>
</evidence>
<dbReference type="FunFam" id="3.90.870.10:FF:000007">
    <property type="entry name" value="YrdC N6-threonylcarbamoyltransferase domain containing"/>
    <property type="match status" value="1"/>
</dbReference>
<evidence type="ECO:0000256" key="15">
    <source>
        <dbReference type="ARBA" id="ARBA00063146"/>
    </source>
</evidence>
<evidence type="ECO:0000256" key="8">
    <source>
        <dbReference type="ARBA" id="ARBA00022490"/>
    </source>
</evidence>
<comment type="caution">
    <text evidence="17">The sequence shown here is derived from an EMBL/GenBank/DDBJ whole genome shotgun (WGS) entry which is preliminary data.</text>
</comment>
<dbReference type="NCBIfam" id="TIGR00057">
    <property type="entry name" value="L-threonylcarbamoyladenylate synthase"/>
    <property type="match status" value="1"/>
</dbReference>
<evidence type="ECO:0000256" key="10">
    <source>
        <dbReference type="ARBA" id="ARBA00022946"/>
    </source>
</evidence>
<evidence type="ECO:0000256" key="7">
    <source>
        <dbReference type="ARBA" id="ARBA00022475"/>
    </source>
</evidence>
<dbReference type="SUPFAM" id="SSF55821">
    <property type="entry name" value="YrdC/RibB"/>
    <property type="match status" value="1"/>
</dbReference>
<evidence type="ECO:0000256" key="14">
    <source>
        <dbReference type="ARBA" id="ARBA00058524"/>
    </source>
</evidence>
<name>A0AA89C183_PINIB</name>
<dbReference type="PANTHER" id="PTHR17490:SF10">
    <property type="entry name" value="THREONYLCARBAMOYL-AMP SYNTHASE"/>
    <property type="match status" value="1"/>
</dbReference>
<feature type="domain" description="YrdC-like" evidence="16">
    <location>
        <begin position="32"/>
        <end position="220"/>
    </location>
</feature>
<keyword evidence="9" id="KW-0808">Transferase</keyword>
<evidence type="ECO:0000256" key="9">
    <source>
        <dbReference type="ARBA" id="ARBA00022679"/>
    </source>
</evidence>
<dbReference type="InterPro" id="IPR050156">
    <property type="entry name" value="TC-AMP_synthase_SUA5"/>
</dbReference>
<evidence type="ECO:0000256" key="3">
    <source>
        <dbReference type="ARBA" id="ARBA00004496"/>
    </source>
</evidence>
<evidence type="ECO:0000256" key="12">
    <source>
        <dbReference type="ARBA" id="ARBA00023136"/>
    </source>
</evidence>
<dbReference type="GO" id="GO:0005739">
    <property type="term" value="C:mitochondrion"/>
    <property type="evidence" value="ECO:0007669"/>
    <property type="project" value="UniProtKB-SubCell"/>
</dbReference>
<dbReference type="Gene3D" id="3.90.870.10">
    <property type="entry name" value="DHBP synthase"/>
    <property type="match status" value="1"/>
</dbReference>
<dbReference type="AlphaFoldDB" id="A0AA89C183"/>
<comment type="subunit">
    <text evidence="15">Interacts with RSC1A1.</text>
</comment>
<dbReference type="PROSITE" id="PS51163">
    <property type="entry name" value="YRDC"/>
    <property type="match status" value="1"/>
</dbReference>
<keyword evidence="10" id="KW-0809">Transit peptide</keyword>
<evidence type="ECO:0000256" key="4">
    <source>
        <dbReference type="ARBA" id="ARBA00007663"/>
    </source>
</evidence>
<dbReference type="EMBL" id="VSWD01000007">
    <property type="protein sequence ID" value="KAK3098007.1"/>
    <property type="molecule type" value="Genomic_DNA"/>
</dbReference>
<dbReference type="GO" id="GO:0005886">
    <property type="term" value="C:plasma membrane"/>
    <property type="evidence" value="ECO:0007669"/>
    <property type="project" value="UniProtKB-SubCell"/>
</dbReference>
<dbReference type="Proteomes" id="UP001186944">
    <property type="component" value="Unassembled WGS sequence"/>
</dbReference>
<sequence length="242" mass="27141">MIEIYTCTCNMCCKTPFKMNNECPDFEFSDFVEAVEAASSSLRGGHIIAVPTDTIYGIAGLSQHSEAIEKIYNIKRRDLNKPIAISVADIDDIFRWCHVTVSKTLLSELLPGPVTLVFQRTNELNPELNPNTPLVGVRIPDNKFIRSVARACDSPLALTSANISAAQSTLNVQEFEDLWPKLDKVFDGGALGDTFHSRQGSTVVDLSTQGKYKVIRDGRYLKKNCYTIKKQCYIFMFLFLRN</sequence>
<keyword evidence="18" id="KW-1185">Reference proteome</keyword>
<keyword evidence="12" id="KW-0472">Membrane</keyword>
<comment type="catalytic activity">
    <reaction evidence="13">
        <text>L-threonine + hydrogencarbonate + ATP = L-threonylcarbamoyladenylate + diphosphate + H2O</text>
        <dbReference type="Rhea" id="RHEA:36407"/>
        <dbReference type="ChEBI" id="CHEBI:15377"/>
        <dbReference type="ChEBI" id="CHEBI:17544"/>
        <dbReference type="ChEBI" id="CHEBI:30616"/>
        <dbReference type="ChEBI" id="CHEBI:33019"/>
        <dbReference type="ChEBI" id="CHEBI:57926"/>
        <dbReference type="ChEBI" id="CHEBI:73682"/>
        <dbReference type="EC" id="2.7.7.87"/>
    </reaction>
</comment>
<accession>A0AA89C183</accession>
<organism evidence="17 18">
    <name type="scientific">Pinctada imbricata</name>
    <name type="common">Atlantic pearl-oyster</name>
    <name type="synonym">Pinctada martensii</name>
    <dbReference type="NCBI Taxonomy" id="66713"/>
    <lineage>
        <taxon>Eukaryota</taxon>
        <taxon>Metazoa</taxon>
        <taxon>Spiralia</taxon>
        <taxon>Lophotrochozoa</taxon>
        <taxon>Mollusca</taxon>
        <taxon>Bivalvia</taxon>
        <taxon>Autobranchia</taxon>
        <taxon>Pteriomorphia</taxon>
        <taxon>Pterioida</taxon>
        <taxon>Pterioidea</taxon>
        <taxon>Pteriidae</taxon>
        <taxon>Pinctada</taxon>
    </lineage>
</organism>
<evidence type="ECO:0000256" key="6">
    <source>
        <dbReference type="ARBA" id="ARBA00015492"/>
    </source>
</evidence>
<evidence type="ECO:0000256" key="1">
    <source>
        <dbReference type="ARBA" id="ARBA00004173"/>
    </source>
</evidence>
<proteinExistence type="inferred from homology"/>
<dbReference type="GO" id="GO:0061710">
    <property type="term" value="F:L-threonylcarbamoyladenylate synthase"/>
    <property type="evidence" value="ECO:0007669"/>
    <property type="project" value="UniProtKB-EC"/>
</dbReference>
<dbReference type="EC" id="2.7.7.87" evidence="5"/>
<comment type="subcellular location">
    <subcellularLocation>
        <location evidence="2">Cell membrane</location>
        <topology evidence="2">Peripheral membrane protein</topology>
    </subcellularLocation>
    <subcellularLocation>
        <location evidence="3">Cytoplasm</location>
    </subcellularLocation>
    <subcellularLocation>
        <location evidence="1">Mitochondrion</location>
    </subcellularLocation>
</comment>
<gene>
    <name evidence="17" type="ORF">FSP39_015257</name>
</gene>
<evidence type="ECO:0000256" key="5">
    <source>
        <dbReference type="ARBA" id="ARBA00012584"/>
    </source>
</evidence>
<keyword evidence="7" id="KW-1003">Cell membrane</keyword>
<protein>
    <recommendedName>
        <fullName evidence="6">Threonylcarbamoyl-AMP synthase</fullName>
        <ecNumber evidence="5">2.7.7.87</ecNumber>
    </recommendedName>
</protein>
<evidence type="ECO:0000259" key="16">
    <source>
        <dbReference type="PROSITE" id="PS51163"/>
    </source>
</evidence>
<evidence type="ECO:0000313" key="18">
    <source>
        <dbReference type="Proteomes" id="UP001186944"/>
    </source>
</evidence>
<comment type="function">
    <text evidence="14">Cytoplasmic and mitochondrial threonylcarbamoyl-AMP synthase required for the formation of a threonylcarbamoyl group on adenosine at position 37 (t(6)A37) in tRNAs that read codons beginning with adenine. Catalyzes the conversion of L-threonine, HCO(3)(-)/CO(2) and ATP to give threonylcarbamoyl-AMP (TC-AMP) as the acyladenylate intermediate, with the release of diphosphate. Participates in t(6)A37 formation in cytoplasmic and mitochondrial tRNAs. May regulate the activity of some transporters.</text>
</comment>
<dbReference type="GO" id="GO:0006450">
    <property type="term" value="P:regulation of translational fidelity"/>
    <property type="evidence" value="ECO:0007669"/>
    <property type="project" value="TreeGrafter"/>
</dbReference>
<dbReference type="PANTHER" id="PTHR17490">
    <property type="entry name" value="SUA5"/>
    <property type="match status" value="1"/>
</dbReference>
<evidence type="ECO:0000313" key="17">
    <source>
        <dbReference type="EMBL" id="KAK3098007.1"/>
    </source>
</evidence>
<dbReference type="GO" id="GO:0000049">
    <property type="term" value="F:tRNA binding"/>
    <property type="evidence" value="ECO:0007669"/>
    <property type="project" value="TreeGrafter"/>
</dbReference>